<dbReference type="GO" id="GO:0009098">
    <property type="term" value="P:L-leucine biosynthetic process"/>
    <property type="evidence" value="ECO:0007669"/>
    <property type="project" value="TreeGrafter"/>
</dbReference>
<dbReference type="SUPFAM" id="SSF51569">
    <property type="entry name" value="Aldolase"/>
    <property type="match status" value="1"/>
</dbReference>
<dbReference type="InterPro" id="IPR013785">
    <property type="entry name" value="Aldolase_TIM"/>
</dbReference>
<dbReference type="OrthoDB" id="494854at2"/>
<dbReference type="eggNOG" id="COG0119">
    <property type="taxonomic scope" value="Bacteria"/>
</dbReference>
<dbReference type="PROSITE" id="PS50991">
    <property type="entry name" value="PYR_CT"/>
    <property type="match status" value="1"/>
</dbReference>
<dbReference type="HOGENOM" id="CLU_022158_3_1_3"/>
<dbReference type="STRING" id="111780.Sta7437_4142"/>
<dbReference type="GO" id="GO:0003852">
    <property type="term" value="F:2-isopropylmalate synthase activity"/>
    <property type="evidence" value="ECO:0007669"/>
    <property type="project" value="UniProtKB-EC"/>
</dbReference>
<dbReference type="RefSeq" id="WP_015195273.1">
    <property type="nucleotide sequence ID" value="NC_019748.1"/>
</dbReference>
<dbReference type="PANTHER" id="PTHR10277">
    <property type="entry name" value="HOMOCITRATE SYNTHASE-RELATED"/>
    <property type="match status" value="1"/>
</dbReference>
<dbReference type="InterPro" id="IPR000891">
    <property type="entry name" value="PYR_CT"/>
</dbReference>
<evidence type="ECO:0000259" key="2">
    <source>
        <dbReference type="PROSITE" id="PS50991"/>
    </source>
</evidence>
<dbReference type="KEGG" id="scs:Sta7437_4142"/>
<sequence>MKSPIILFDTTMRDGELTPGVIINLKQKMQLAQLLEELKVDIIEVGYPGFYKKDFDEVFVISQVITKSIVCGLAGSKVKEIETLGEAIKPASRGRINIYTNVNTKIQSKFDQQQILELIQDSITLARNYCDDIQWSAFDAVNAQLDFLCQAVELAINSGAKTICIPDSFGTLSSEEFYNLISKIVNQVSNIDRAIISVHCHNDLGLAVENSIAALATGARQIECSINGLGARKGNADLAEIIKAVEQQNNSQISCEENLISQASDFVNRITQKFS</sequence>
<name>K9Y007_STAC7</name>
<dbReference type="AlphaFoldDB" id="K9Y007"/>
<reference evidence="4" key="1">
    <citation type="journal article" date="2013" name="Proc. Natl. Acad. Sci. U.S.A.">
        <title>Improving the coverage of the cyanobacterial phylum using diversity-driven genome sequencing.</title>
        <authorList>
            <person name="Shih P.M."/>
            <person name="Wu D."/>
            <person name="Latifi A."/>
            <person name="Axen S.D."/>
            <person name="Fewer D.P."/>
            <person name="Talla E."/>
            <person name="Calteau A."/>
            <person name="Cai F."/>
            <person name="Tandeau de Marsac N."/>
            <person name="Rippka R."/>
            <person name="Herdman M."/>
            <person name="Sivonen K."/>
            <person name="Coursin T."/>
            <person name="Laurent T."/>
            <person name="Goodwin L."/>
            <person name="Nolan M."/>
            <person name="Davenport K.W."/>
            <person name="Han C.S."/>
            <person name="Rubin E.M."/>
            <person name="Eisen J.A."/>
            <person name="Woyke T."/>
            <person name="Gugger M."/>
            <person name="Kerfeld C.A."/>
        </authorList>
    </citation>
    <scope>NUCLEOTIDE SEQUENCE [LARGE SCALE GENOMIC DNA]</scope>
    <source>
        <strain evidence="4">ATCC 29371 / PCC 7437</strain>
    </source>
</reference>
<protein>
    <submittedName>
        <fullName evidence="3">2-isopropylmalate synthase</fullName>
        <ecNumber evidence="3">2.3.3.13</ecNumber>
    </submittedName>
</protein>
<dbReference type="PATRIC" id="fig|111780.3.peg.4294"/>
<evidence type="ECO:0000313" key="3">
    <source>
        <dbReference type="EMBL" id="AFZ37619.1"/>
    </source>
</evidence>
<keyword evidence="3" id="KW-0012">Acyltransferase</keyword>
<dbReference type="EC" id="2.3.3.13" evidence="3"/>
<evidence type="ECO:0000256" key="1">
    <source>
        <dbReference type="ARBA" id="ARBA00023211"/>
    </source>
</evidence>
<dbReference type="Gene3D" id="3.20.20.70">
    <property type="entry name" value="Aldolase class I"/>
    <property type="match status" value="1"/>
</dbReference>
<accession>K9Y007</accession>
<dbReference type="Proteomes" id="UP000010473">
    <property type="component" value="Chromosome"/>
</dbReference>
<keyword evidence="4" id="KW-1185">Reference proteome</keyword>
<evidence type="ECO:0000313" key="4">
    <source>
        <dbReference type="Proteomes" id="UP000010473"/>
    </source>
</evidence>
<keyword evidence="3" id="KW-0808">Transferase</keyword>
<dbReference type="Pfam" id="PF00682">
    <property type="entry name" value="HMGL-like"/>
    <property type="match status" value="1"/>
</dbReference>
<dbReference type="InterPro" id="IPR050073">
    <property type="entry name" value="2-IPM_HCS-like"/>
</dbReference>
<organism evidence="3 4">
    <name type="scientific">Stanieria cyanosphaera (strain ATCC 29371 / PCC 7437)</name>
    <dbReference type="NCBI Taxonomy" id="111780"/>
    <lineage>
        <taxon>Bacteria</taxon>
        <taxon>Bacillati</taxon>
        <taxon>Cyanobacteriota</taxon>
        <taxon>Cyanophyceae</taxon>
        <taxon>Pleurocapsales</taxon>
        <taxon>Dermocarpellaceae</taxon>
        <taxon>Stanieria</taxon>
    </lineage>
</organism>
<keyword evidence="1" id="KW-0464">Manganese</keyword>
<gene>
    <name evidence="3" type="ordered locus">Sta7437_4142</name>
</gene>
<dbReference type="EMBL" id="CP003653">
    <property type="protein sequence ID" value="AFZ37619.1"/>
    <property type="molecule type" value="Genomic_DNA"/>
</dbReference>
<dbReference type="PANTHER" id="PTHR10277:SF9">
    <property type="entry name" value="2-ISOPROPYLMALATE SYNTHASE 1, CHLOROPLASTIC-RELATED"/>
    <property type="match status" value="1"/>
</dbReference>
<proteinExistence type="predicted"/>
<feature type="domain" description="Pyruvate carboxyltransferase" evidence="2">
    <location>
        <begin position="5"/>
        <end position="261"/>
    </location>
</feature>